<protein>
    <submittedName>
        <fullName evidence="1">Uncharacterized protein</fullName>
    </submittedName>
</protein>
<accession>A0A8T0LBF7</accession>
<comment type="caution">
    <text evidence="1">The sequence shown here is derived from an EMBL/GenBank/DDBJ whole genome shotgun (WGS) entry which is preliminary data.</text>
</comment>
<organism evidence="1 2">
    <name type="scientific">Phaseolus angularis</name>
    <name type="common">Azuki bean</name>
    <name type="synonym">Vigna angularis</name>
    <dbReference type="NCBI Taxonomy" id="3914"/>
    <lineage>
        <taxon>Eukaryota</taxon>
        <taxon>Viridiplantae</taxon>
        <taxon>Streptophyta</taxon>
        <taxon>Embryophyta</taxon>
        <taxon>Tracheophyta</taxon>
        <taxon>Spermatophyta</taxon>
        <taxon>Magnoliopsida</taxon>
        <taxon>eudicotyledons</taxon>
        <taxon>Gunneridae</taxon>
        <taxon>Pentapetalae</taxon>
        <taxon>rosids</taxon>
        <taxon>fabids</taxon>
        <taxon>Fabales</taxon>
        <taxon>Fabaceae</taxon>
        <taxon>Papilionoideae</taxon>
        <taxon>50 kb inversion clade</taxon>
        <taxon>NPAAA clade</taxon>
        <taxon>indigoferoid/millettioid clade</taxon>
        <taxon>Phaseoleae</taxon>
        <taxon>Vigna</taxon>
    </lineage>
</organism>
<evidence type="ECO:0000313" key="1">
    <source>
        <dbReference type="EMBL" id="KAG2408138.1"/>
    </source>
</evidence>
<sequence>MKAPDTVNDPTVSEMEAEVLVLLKAPDVTDGVSACRMQRAFPQDERPFSSCHLLSTNDLERSLSDTWQAHADWVLTWHSVLNGFRGWDLVR</sequence>
<evidence type="ECO:0000313" key="2">
    <source>
        <dbReference type="Proteomes" id="UP000743370"/>
    </source>
</evidence>
<dbReference type="Proteomes" id="UP000743370">
    <property type="component" value="Unassembled WGS sequence"/>
</dbReference>
<reference evidence="1 2" key="1">
    <citation type="submission" date="2020-05" db="EMBL/GenBank/DDBJ databases">
        <title>Vigna angularis (adzuki bean) Var. LongXiaoDou No. 4 denovo assembly.</title>
        <authorList>
            <person name="Xiang H."/>
        </authorList>
    </citation>
    <scope>NUCLEOTIDE SEQUENCE [LARGE SCALE GENOMIC DNA]</scope>
    <source>
        <tissue evidence="1">Leaf</tissue>
    </source>
</reference>
<dbReference type="AlphaFoldDB" id="A0A8T0LBF7"/>
<gene>
    <name evidence="1" type="ORF">HKW66_Vig0029600</name>
</gene>
<dbReference type="EMBL" id="JABFOF010000001">
    <property type="protein sequence ID" value="KAG2408138.1"/>
    <property type="molecule type" value="Genomic_DNA"/>
</dbReference>
<name>A0A8T0LBF7_PHAAN</name>
<proteinExistence type="predicted"/>